<reference evidence="1" key="1">
    <citation type="submission" date="2023-02" db="EMBL/GenBank/DDBJ databases">
        <authorList>
            <person name="Petit M.-A."/>
            <person name="Lossouarn J."/>
        </authorList>
    </citation>
    <scope>NUCLEOTIDE SEQUENCE</scope>
</reference>
<dbReference type="EMBL" id="LR991625">
    <property type="protein sequence ID" value="CAD7767786.1"/>
    <property type="molecule type" value="Genomic_DNA"/>
</dbReference>
<evidence type="ECO:0000313" key="2">
    <source>
        <dbReference type="Proteomes" id="UP000683107"/>
    </source>
</evidence>
<keyword evidence="2" id="KW-1185">Reference proteome</keyword>
<gene>
    <name evidence="1" type="ORF">DAR_42</name>
</gene>
<dbReference type="Proteomes" id="UP000683107">
    <property type="component" value="Chromosome"/>
</dbReference>
<accession>A0A8D6XTH4</accession>
<proteinExistence type="predicted"/>
<evidence type="ECO:0000313" key="1">
    <source>
        <dbReference type="EMBL" id="CAD7767786.1"/>
    </source>
</evidence>
<name>A0A8D6XTH4_9CAUD</name>
<sequence length="60" mass="6916">MNEIVLDACLNNGLQVCIWRDIDNAVWEVEVIDEKTASESLQVFKDARSVLEYLSFIQKL</sequence>
<organism evidence="1 2">
    <name type="scientific">Enterococcus phage dArtagnan</name>
    <dbReference type="NCBI Taxonomy" id="2795667"/>
    <lineage>
        <taxon>Viruses</taxon>
        <taxon>Duplodnaviria</taxon>
        <taxon>Heunggongvirae</taxon>
        <taxon>Uroviricota</taxon>
        <taxon>Caudoviricetes</taxon>
        <taxon>Aramisvirus</taxon>
        <taxon>Aramisvirus dArtagnan</taxon>
    </lineage>
</organism>
<protein>
    <submittedName>
        <fullName evidence="1">Uncharacterized protein</fullName>
    </submittedName>
</protein>